<name>A0A854WRK9_9STRE</name>
<feature type="compositionally biased region" description="Basic and acidic residues" evidence="2">
    <location>
        <begin position="163"/>
        <end position="176"/>
    </location>
</feature>
<organism evidence="3 4">
    <name type="scientific">Streptococcus parauberis</name>
    <dbReference type="NCBI Taxonomy" id="1348"/>
    <lineage>
        <taxon>Bacteria</taxon>
        <taxon>Bacillati</taxon>
        <taxon>Bacillota</taxon>
        <taxon>Bacilli</taxon>
        <taxon>Lactobacillales</taxon>
        <taxon>Streptococcaceae</taxon>
        <taxon>Streptococcus</taxon>
    </lineage>
</organism>
<dbReference type="AlphaFoldDB" id="A0A854WRK9"/>
<dbReference type="InterPro" id="IPR038141">
    <property type="entry name" value="YutD-like_sf"/>
</dbReference>
<evidence type="ECO:0000256" key="1">
    <source>
        <dbReference type="PIRSR" id="PIRSR012565-1"/>
    </source>
</evidence>
<feature type="compositionally biased region" description="Low complexity" evidence="2">
    <location>
        <begin position="202"/>
        <end position="212"/>
    </location>
</feature>
<feature type="compositionally biased region" description="Basic and acidic residues" evidence="2">
    <location>
        <begin position="185"/>
        <end position="201"/>
    </location>
</feature>
<dbReference type="Proteomes" id="UP000217465">
    <property type="component" value="Unassembled WGS sequence"/>
</dbReference>
<evidence type="ECO:0000256" key="2">
    <source>
        <dbReference type="SAM" id="MobiDB-lite"/>
    </source>
</evidence>
<feature type="disulfide bond" evidence="1">
    <location>
        <begin position="101"/>
        <end position="105"/>
    </location>
</feature>
<feature type="compositionally biased region" description="Basic and acidic residues" evidence="2">
    <location>
        <begin position="230"/>
        <end position="262"/>
    </location>
</feature>
<reference evidence="3 4" key="1">
    <citation type="submission" date="2016-06" db="EMBL/GenBank/DDBJ databases">
        <authorList>
            <person name="Haines A.N."/>
            <person name="Council K.R."/>
        </authorList>
    </citation>
    <scope>NUCLEOTIDE SEQUENCE [LARGE SCALE GENOMIC DNA]</scope>
    <source>
        <strain evidence="3 4">SP158-29</strain>
    </source>
</reference>
<feature type="compositionally biased region" description="Basic and acidic residues" evidence="2">
    <location>
        <begin position="213"/>
        <end position="222"/>
    </location>
</feature>
<proteinExistence type="predicted"/>
<keyword evidence="1" id="KW-1015">Disulfide bond</keyword>
<feature type="compositionally biased region" description="Basic and acidic residues" evidence="2">
    <location>
        <begin position="145"/>
        <end position="156"/>
    </location>
</feature>
<evidence type="ECO:0000313" key="4">
    <source>
        <dbReference type="Proteomes" id="UP000217465"/>
    </source>
</evidence>
<evidence type="ECO:0008006" key="5">
    <source>
        <dbReference type="Google" id="ProtNLM"/>
    </source>
</evidence>
<dbReference type="EMBL" id="NSGR01000008">
    <property type="protein sequence ID" value="PCH12754.1"/>
    <property type="molecule type" value="Genomic_DNA"/>
</dbReference>
<feature type="region of interest" description="Disordered" evidence="2">
    <location>
        <begin position="119"/>
        <end position="262"/>
    </location>
</feature>
<protein>
    <recommendedName>
        <fullName evidence="5">Transcriptional regulator</fullName>
    </recommendedName>
</protein>
<gene>
    <name evidence="3" type="ORF">A9Y57_01473</name>
</gene>
<dbReference type="Gene3D" id="3.50.4.20">
    <property type="match status" value="1"/>
</dbReference>
<sequence length="262" mass="30805">MKKEILPEMYNYNKFPGPEFIHFDNHVKSDAIEFIILENVKDAFNTTSFGQRFTEILLKYDYIVGDWGNEQLRLRGFYKDENDIRKSSRISRLDDYIKEFCNFGCAYFVLENPAPQEIKFEEERAPRRKRSNRSNKSRTNSNDTKGTDSRTNDSRKPNAVIAESKKSDSRKSDSRKPNSRRSNSRKTESKVDETRKPESPKQKPANKANNPKNENRAKDKQVFSRKKRQEKNPGRNRLSERSNIPKESNDKTGHFIIRKKDN</sequence>
<dbReference type="PIRSF" id="PIRSF012565">
    <property type="entry name" value="DUF1027"/>
    <property type="match status" value="1"/>
</dbReference>
<dbReference type="InterPro" id="IPR009370">
    <property type="entry name" value="YutD-like"/>
</dbReference>
<evidence type="ECO:0000313" key="3">
    <source>
        <dbReference type="EMBL" id="PCH12754.1"/>
    </source>
</evidence>
<accession>A0A854WRK9</accession>
<comment type="caution">
    <text evidence="3">The sequence shown here is derived from an EMBL/GenBank/DDBJ whole genome shotgun (WGS) entry which is preliminary data.</text>
</comment>
<feature type="compositionally biased region" description="Basic residues" evidence="2">
    <location>
        <begin position="126"/>
        <end position="136"/>
    </location>
</feature>
<dbReference type="Pfam" id="PF06265">
    <property type="entry name" value="YutD-like"/>
    <property type="match status" value="1"/>
</dbReference>